<protein>
    <recommendedName>
        <fullName evidence="2">Bacterial surface antigen (D15) domain-containing protein</fullName>
    </recommendedName>
</protein>
<comment type="caution">
    <text evidence="1">The sequence shown here is derived from an EMBL/GenBank/DDBJ whole genome shotgun (WGS) entry which is preliminary data.</text>
</comment>
<dbReference type="AlphaFoldDB" id="T1CCR0"/>
<feature type="non-terminal residue" evidence="1">
    <location>
        <position position="512"/>
    </location>
</feature>
<reference evidence="1" key="2">
    <citation type="journal article" date="2014" name="ISME J.">
        <title>Microbial stratification in low pH oxic and suboxic macroscopic growths along an acid mine drainage.</title>
        <authorList>
            <person name="Mendez-Garcia C."/>
            <person name="Mesa V."/>
            <person name="Sprenger R.R."/>
            <person name="Richter M."/>
            <person name="Diez M.S."/>
            <person name="Solano J."/>
            <person name="Bargiela R."/>
            <person name="Golyshina O.V."/>
            <person name="Manteca A."/>
            <person name="Ramos J.L."/>
            <person name="Gallego J.R."/>
            <person name="Llorente I."/>
            <person name="Martins Dos Santos V.A."/>
            <person name="Jensen O.N."/>
            <person name="Pelaez A.I."/>
            <person name="Sanchez J."/>
            <person name="Ferrer M."/>
        </authorList>
    </citation>
    <scope>NUCLEOTIDE SEQUENCE</scope>
</reference>
<sequence length="512" mass="57250">MAHKPSAHALPSDAELKRLHAVFGRIEIQNTNVFNLKNPKDNKLLFRLADRLHRPTRRSLIRAQLLFHAGEPFSRHLMDESARILRADPYFYDATIQPVRYHDGRVDVRVHTRDVWTLNPGIRFGRSGGRNTTGVTFEDINVLGTGTGIALKDLRSVDRTDKEVDLYNRHVFGTWTNVSVAYGQLSDGLLRTLTVDRPFYSFETHYAGGVSLDDTTLDDSLYDLGRVVDRFAAQTKYFQGYVGWSPGLVGGWTQRFMLGWTYDRHRFAPAALWGGPTLLPANRTFVYPWVEFNWLQNQYVALRNRNQIHRIEDFDLGVSVTVQVGWAARSFGSSQSVAPFVLTASDGYALPHGDMLLLSSSFSGRMRHGTLDNGLLQASVVNFLAQAPGWLLYSALSATAGHRLTLDNQILLGGDNGLEGYPLRYQDGTASALFTVQERWFSNWYPLRLFRVGAAVFFDMGRTWGRPPLAQPSLGLLEDAGFGLRLGNARTAFGNVIHVDLAFPINGGAGIQ</sequence>
<organism evidence="1">
    <name type="scientific">mine drainage metagenome</name>
    <dbReference type="NCBI Taxonomy" id="410659"/>
    <lineage>
        <taxon>unclassified sequences</taxon>
        <taxon>metagenomes</taxon>
        <taxon>ecological metagenomes</taxon>
    </lineage>
</organism>
<dbReference type="Gene3D" id="3.10.20.310">
    <property type="entry name" value="membrane protein fhac"/>
    <property type="match status" value="1"/>
</dbReference>
<name>T1CCR0_9ZZZZ</name>
<dbReference type="EMBL" id="AUZX01000925">
    <property type="protein sequence ID" value="EQD80127.1"/>
    <property type="molecule type" value="Genomic_DNA"/>
</dbReference>
<accession>T1CCR0</accession>
<evidence type="ECO:0008006" key="2">
    <source>
        <dbReference type="Google" id="ProtNLM"/>
    </source>
</evidence>
<evidence type="ECO:0000313" key="1">
    <source>
        <dbReference type="EMBL" id="EQD80127.1"/>
    </source>
</evidence>
<proteinExistence type="predicted"/>
<reference evidence="1" key="1">
    <citation type="submission" date="2013-08" db="EMBL/GenBank/DDBJ databases">
        <authorList>
            <person name="Mendez C."/>
            <person name="Richter M."/>
            <person name="Ferrer M."/>
            <person name="Sanchez J."/>
        </authorList>
    </citation>
    <scope>NUCLEOTIDE SEQUENCE</scope>
</reference>
<gene>
    <name evidence="1" type="ORF">B1A_01216</name>
</gene>